<dbReference type="Proteomes" id="UP000217154">
    <property type="component" value="Chromosome"/>
</dbReference>
<organism evidence="1 2">
    <name type="scientific">Variovorax boronicumulans</name>
    <dbReference type="NCBI Taxonomy" id="436515"/>
    <lineage>
        <taxon>Bacteria</taxon>
        <taxon>Pseudomonadati</taxon>
        <taxon>Pseudomonadota</taxon>
        <taxon>Betaproteobacteria</taxon>
        <taxon>Burkholderiales</taxon>
        <taxon>Comamonadaceae</taxon>
        <taxon>Variovorax</taxon>
    </lineage>
</organism>
<proteinExistence type="predicted"/>
<evidence type="ECO:0000313" key="1">
    <source>
        <dbReference type="EMBL" id="ATA53936.1"/>
    </source>
</evidence>
<reference evidence="1 2" key="1">
    <citation type="submission" date="2017-09" db="EMBL/GenBank/DDBJ databases">
        <title>The diverse metabolic capabilities of V. boronicumulans make it an excellent choice for continued studies on novel biodegradation.</title>
        <authorList>
            <person name="Sun S."/>
        </authorList>
    </citation>
    <scope>NUCLEOTIDE SEQUENCE [LARGE SCALE GENOMIC DNA]</scope>
    <source>
        <strain evidence="1 2">J1</strain>
    </source>
</reference>
<name>A0A250DHS5_9BURK</name>
<dbReference type="AlphaFoldDB" id="A0A250DHS5"/>
<evidence type="ECO:0008006" key="3">
    <source>
        <dbReference type="Google" id="ProtNLM"/>
    </source>
</evidence>
<gene>
    <name evidence="1" type="ORF">CKY39_12425</name>
</gene>
<sequence length="103" mass="11109">MSESMKVSELSGSALDGWVARALGEVPDVAYSTAWPGFDRVLDRDAIHVAPMPGKRYRWCAIVVGRPGGRLPEGRGAWLEGLSPREAVGRAIVSARYGPDVED</sequence>
<protein>
    <recommendedName>
        <fullName evidence="3">DUF2591 domain-containing protein</fullName>
    </recommendedName>
</protein>
<accession>A0A250DHS5</accession>
<dbReference type="EMBL" id="CP023284">
    <property type="protein sequence ID" value="ATA53936.1"/>
    <property type="molecule type" value="Genomic_DNA"/>
</dbReference>
<dbReference type="KEGG" id="vbo:CKY39_12425"/>
<evidence type="ECO:0000313" key="2">
    <source>
        <dbReference type="Proteomes" id="UP000217154"/>
    </source>
</evidence>